<keyword evidence="6" id="KW-0378">Hydrolase</keyword>
<evidence type="ECO:0000259" key="4">
    <source>
        <dbReference type="PROSITE" id="PS51192"/>
    </source>
</evidence>
<feature type="region of interest" description="Disordered" evidence="3">
    <location>
        <begin position="1553"/>
        <end position="1591"/>
    </location>
</feature>
<dbReference type="SMART" id="SM00490">
    <property type="entry name" value="HELICc"/>
    <property type="match status" value="1"/>
</dbReference>
<evidence type="ECO:0000256" key="2">
    <source>
        <dbReference type="ARBA" id="ARBA00022840"/>
    </source>
</evidence>
<feature type="region of interest" description="Disordered" evidence="3">
    <location>
        <begin position="794"/>
        <end position="818"/>
    </location>
</feature>
<dbReference type="STRING" id="1921803.NIES593_00100"/>
<keyword evidence="1" id="KW-0547">Nucleotide-binding</keyword>
<dbReference type="EMBL" id="MRCB01000001">
    <property type="protein sequence ID" value="OKH26508.1"/>
    <property type="molecule type" value="Genomic_DNA"/>
</dbReference>
<dbReference type="InterPro" id="IPR027417">
    <property type="entry name" value="P-loop_NTPase"/>
</dbReference>
<proteinExistence type="predicted"/>
<dbReference type="GO" id="GO:0003676">
    <property type="term" value="F:nucleic acid binding"/>
    <property type="evidence" value="ECO:0007669"/>
    <property type="project" value="InterPro"/>
</dbReference>
<dbReference type="SUPFAM" id="SSF52540">
    <property type="entry name" value="P-loop containing nucleoside triphosphate hydrolases"/>
    <property type="match status" value="2"/>
</dbReference>
<protein>
    <submittedName>
        <fullName evidence="6">DEAD/DEAH box helicase</fullName>
    </submittedName>
</protein>
<dbReference type="InterPro" id="IPR011545">
    <property type="entry name" value="DEAD/DEAH_box_helicase_dom"/>
</dbReference>
<organism evidence="6 7">
    <name type="scientific">Hydrococcus rivularis NIES-593</name>
    <dbReference type="NCBI Taxonomy" id="1921803"/>
    <lineage>
        <taxon>Bacteria</taxon>
        <taxon>Bacillati</taxon>
        <taxon>Cyanobacteriota</taxon>
        <taxon>Cyanophyceae</taxon>
        <taxon>Pleurocapsales</taxon>
        <taxon>Hydrococcaceae</taxon>
        <taxon>Hydrococcus</taxon>
    </lineage>
</organism>
<dbReference type="Pfam" id="PF00270">
    <property type="entry name" value="DEAD"/>
    <property type="match status" value="2"/>
</dbReference>
<sequence>MTKYLDPIAAVEQPRADFIRYLLTAYPLRDPHLRYGFKQLLEQPGNLWQHPYLEGSQPYKSSLSINELVEQGVLHPDMATLFIPSSRRLYEHQEKAIRAVVEQQQNIVVATGTGSGKTECFLTPMLDMLLKEGNNLSLAGVRVLILYPMNALVNDQVKRLRQLLCRQKTTTKIKFGFYTSRTEKDRGKAIESLREEFAAYDPEELRQLFTSAEIESIKHEELIDKAIEKTSRVQLLSREEMWEAPPHILITNYSMLEHMLIRPKEREKIFEASVNTFKMLVVDEAHTYDGAKGSEVSMLLERFKASIGVEEKGKIRCIATSASLGNALVDDKVLAFAREFFGETFSQVIRGQRLNAKDRLGNPYTLPAALTNEEILQYLSIIELPQPGSPISSWFDPLSAIVPEQQLKIAESQADNDIHKFLWFALKGHPLIHRLINILCREPKPWEEIVRSPELWGVNLPIKLDGSVDDTDAEVALAHLLQIGTLARANPDDLPLLPVRLHLLFRSLEGLYACINPKCSGAAHDPLYSEREARYGQLYLNEKKTCECCNSPVLELGSCSQCGQSYVFTQRQDSGELESLPRSIQGLKDNTKIYTLTSGNLDSVTEEEEMGEDEEEQESTIIKSFKFEFQKHGWIGKVSDETFTNKVTAQNELTLAWHRQKNDKDEGGCYLNRCAACGAGTGRTTLAINRFVTYTDGPLEAMLDSLFELLPETEKTDKNSSKRKLLTFSDGRQDAAFFASDYQRTHTEMLYRQMLWQAFHQVKNAEGITSVNQVINQLKARFLEFYIPHPDRKSDANYKSYRPNDPEEEPKDRKNKIDAEDLAQKRAKEILLREFALVLNRRSTLEAFALLACHIDLDERLIELVAGHFEITNDEARIFLTVLTDIIRRAGIVSIENSSYYFPETGGDSRRPEMVDAQGKSKNYLFLKDKLDDEIKKFKDSISFMPWKNGRLRKPFNRLGWYLSQIFGEENIPSKEDFLWLSRQLQDFGLLVPAKKEYQLNWGQLNIIQTQEDWYQCNCCQQVFHVPGLSKITKATLNVQKCSAYKCKGTLEPYTPEKIEQTAAEHYQQYLIKKRSPLPLRSQEHTAQLGVAELEKRENRFRQGRINMLSCSTTLEMGVDIGELQAVVLRNFPPHVSNYQQRAGRAGRRTDGVAITLMYGQRRPHDRFYFEQPKELIAGSNQIPKLDSGNFQIQQRHIHAELLAAFLRKNWNLSAEEIKIAEFLDLPLENPVSFENFTPPAEAKICKLQQWLNSNEAADLATQWLTRLGSSESQAAIVLRGFKDGIEDFQQQQLQDWNSLAEDMLELRNRMINPSETKNLEKIARLIAGTKRELDKVGSRRLHDELAQASILPIYGFPIDVVRLLTGESNEYNSAQGKHRLERDRRLALGEYAPDQEIIVDDRMYKSVGILKPTELEQKFYWVCQNCNHFLDANTGDEPVESCPVCGDEPSSPAAKKMKLYKVPKAFTTDWEKLPEVTPYIKPQRQPVSQIFLINDGDLSETLPPQLGLYTLTVSKGGNFFLANQGSYGKDKGFDRKGFAICSTCGRDLSDLLPKGETKKSRGKKGANKNSATSQQSSQIPHTHPRTGKPCSGRYTLMHLGHEFCSDLLKIVFDSKTEPTPLFGEDGEREDDGEIFTNTKNRNRGLEFWRSLTYALLAAAAQVIDVPRTELDGLFTPRSDKRANIIIYDNVPGGAGYSRRIAERFDEVLKTALKIVSSCNCATSCYDCLQTYSNQPFHNQFNRHLVADFLRPIVEQVSPDEELQKFAPNSNRISLSLIADNLPAICRAAAPDTLIYLPKLTDEFGLNKGSNLSWLNLLTDAVYSMRAINKPLELIVNYLPDPNGLSDVSLDQRNHLKVWRKRLQQLIDQGLVKLYQTCAEHFPENLHRDVPILCFNSNQSNRIVLSLKQFSNNEPPTWFQTRSPEGVKTVVSRLETLRQQARLVPASELEDLNTTVIFLNPSEQEWRGDFSISELRNKLRLETALSGSKVTKIIYRDRYLREQGASILVELLKWGGFDTQSHVEILTTEDKDAKNALTIEKELKKVFVQLQPNENNLLVRVKRSVDFKQWSHLIPHGRVLEIYRQDGLHYQVIFDIGMTFLAREQGKYRVRFTTYVVVEKTI</sequence>
<dbReference type="SMART" id="SM00487">
    <property type="entry name" value="DEXDc"/>
    <property type="match status" value="1"/>
</dbReference>
<keyword evidence="7" id="KW-1185">Reference proteome</keyword>
<feature type="compositionally biased region" description="Polar residues" evidence="3">
    <location>
        <begin position="1568"/>
        <end position="1581"/>
    </location>
</feature>
<dbReference type="PANTHER" id="PTHR47957:SF3">
    <property type="entry name" value="ATP-DEPENDENT HELICASE HRQ1"/>
    <property type="match status" value="1"/>
</dbReference>
<dbReference type="GO" id="GO:0005524">
    <property type="term" value="F:ATP binding"/>
    <property type="evidence" value="ECO:0007669"/>
    <property type="project" value="UniProtKB-KW"/>
</dbReference>
<feature type="domain" description="Helicase C-terminal" evidence="5">
    <location>
        <begin position="1031"/>
        <end position="1199"/>
    </location>
</feature>
<dbReference type="GO" id="GO:0036297">
    <property type="term" value="P:interstrand cross-link repair"/>
    <property type="evidence" value="ECO:0007669"/>
    <property type="project" value="TreeGrafter"/>
</dbReference>
<dbReference type="Gene3D" id="3.40.50.300">
    <property type="entry name" value="P-loop containing nucleotide triphosphate hydrolases"/>
    <property type="match status" value="2"/>
</dbReference>
<dbReference type="GO" id="GO:0043138">
    <property type="term" value="F:3'-5' DNA helicase activity"/>
    <property type="evidence" value="ECO:0007669"/>
    <property type="project" value="TreeGrafter"/>
</dbReference>
<dbReference type="Pfam" id="PF00271">
    <property type="entry name" value="Helicase_C"/>
    <property type="match status" value="1"/>
</dbReference>
<keyword evidence="6" id="KW-0347">Helicase</keyword>
<reference evidence="6 7" key="1">
    <citation type="submission" date="2016-11" db="EMBL/GenBank/DDBJ databases">
        <title>Draft Genome Sequences of Nine Cyanobacterial Strains from Diverse Habitats.</title>
        <authorList>
            <person name="Zhu T."/>
            <person name="Hou S."/>
            <person name="Lu X."/>
            <person name="Hess W.R."/>
        </authorList>
    </citation>
    <scope>NUCLEOTIDE SEQUENCE [LARGE SCALE GENOMIC DNA]</scope>
    <source>
        <strain evidence="6 7">NIES-593</strain>
    </source>
</reference>
<dbReference type="Pfam" id="PF09369">
    <property type="entry name" value="MZB"/>
    <property type="match status" value="1"/>
</dbReference>
<dbReference type="RefSeq" id="WP_073597660.1">
    <property type="nucleotide sequence ID" value="NZ_MRCB01000001.1"/>
</dbReference>
<dbReference type="Proteomes" id="UP000186868">
    <property type="component" value="Unassembled WGS sequence"/>
</dbReference>
<dbReference type="GO" id="GO:0006289">
    <property type="term" value="P:nucleotide-excision repair"/>
    <property type="evidence" value="ECO:0007669"/>
    <property type="project" value="TreeGrafter"/>
</dbReference>
<accession>A0A1U7HSI9</accession>
<evidence type="ECO:0000256" key="1">
    <source>
        <dbReference type="ARBA" id="ARBA00022741"/>
    </source>
</evidence>
<gene>
    <name evidence="6" type="ORF">NIES593_00100</name>
</gene>
<evidence type="ECO:0000313" key="6">
    <source>
        <dbReference type="EMBL" id="OKH26508.1"/>
    </source>
</evidence>
<evidence type="ECO:0000313" key="7">
    <source>
        <dbReference type="Proteomes" id="UP000186868"/>
    </source>
</evidence>
<dbReference type="OrthoDB" id="9774462at2"/>
<evidence type="ECO:0000259" key="5">
    <source>
        <dbReference type="PROSITE" id="PS51194"/>
    </source>
</evidence>
<dbReference type="PROSITE" id="PS51192">
    <property type="entry name" value="HELICASE_ATP_BIND_1"/>
    <property type="match status" value="1"/>
</dbReference>
<dbReference type="InterPro" id="IPR001650">
    <property type="entry name" value="Helicase_C-like"/>
</dbReference>
<dbReference type="PANTHER" id="PTHR47957">
    <property type="entry name" value="ATP-DEPENDENT HELICASE HRQ1"/>
    <property type="match status" value="1"/>
</dbReference>
<dbReference type="InterPro" id="IPR014001">
    <property type="entry name" value="Helicase_ATP-bd"/>
</dbReference>
<evidence type="ECO:0000256" key="3">
    <source>
        <dbReference type="SAM" id="MobiDB-lite"/>
    </source>
</evidence>
<keyword evidence="2" id="KW-0067">ATP-binding</keyword>
<name>A0A1U7HSI9_9CYAN</name>
<comment type="caution">
    <text evidence="6">The sequence shown here is derived from an EMBL/GenBank/DDBJ whole genome shotgun (WGS) entry which is preliminary data.</text>
</comment>
<dbReference type="InterPro" id="IPR018973">
    <property type="entry name" value="MZB"/>
</dbReference>
<feature type="domain" description="Helicase ATP-binding" evidence="4">
    <location>
        <begin position="98"/>
        <end position="342"/>
    </location>
</feature>
<dbReference type="PROSITE" id="PS51194">
    <property type="entry name" value="HELICASE_CTER"/>
    <property type="match status" value="1"/>
</dbReference>